<proteinExistence type="predicted"/>
<gene>
    <name evidence="1" type="ORF">C492_04198</name>
</gene>
<dbReference type="RefSeq" id="WP_008420715.1">
    <property type="nucleotide sequence ID" value="NZ_AOIA01000026.1"/>
</dbReference>
<dbReference type="EMBL" id="AOIA01000026">
    <property type="protein sequence ID" value="ELY65059.1"/>
    <property type="molecule type" value="Genomic_DNA"/>
</dbReference>
<dbReference type="PATRIC" id="fig|1227498.3.peg.863"/>
<keyword evidence="2" id="KW-1185">Reference proteome</keyword>
<organism evidence="1 2">
    <name type="scientific">Natronococcus jeotgali DSM 18795</name>
    <dbReference type="NCBI Taxonomy" id="1227498"/>
    <lineage>
        <taxon>Archaea</taxon>
        <taxon>Methanobacteriati</taxon>
        <taxon>Methanobacteriota</taxon>
        <taxon>Stenosarchaea group</taxon>
        <taxon>Halobacteria</taxon>
        <taxon>Halobacteriales</taxon>
        <taxon>Natrialbaceae</taxon>
        <taxon>Natronococcus</taxon>
    </lineage>
</organism>
<sequence>METTGTFTFESAAEARERYESVGPAAQTVVREVAKAMAFDREEYDERVDGDVVETARDALFASLLEVRVGSREEYEEWRERYDGQVTEVGHERVDSVAWHAGPTGEAVAATFQDEEEAAVATLRRQAFGRLYREVIED</sequence>
<accession>L9XTE9</accession>
<dbReference type="InterPro" id="IPR043832">
    <property type="entry name" value="DUF5809"/>
</dbReference>
<dbReference type="Pfam" id="PF19125">
    <property type="entry name" value="DUF5809"/>
    <property type="match status" value="1"/>
</dbReference>
<evidence type="ECO:0000313" key="1">
    <source>
        <dbReference type="EMBL" id="ELY65059.1"/>
    </source>
</evidence>
<dbReference type="Proteomes" id="UP000011531">
    <property type="component" value="Unassembled WGS sequence"/>
</dbReference>
<dbReference type="AlphaFoldDB" id="L9XTE9"/>
<name>L9XTE9_9EURY</name>
<dbReference type="STRING" id="1227498.C492_04198"/>
<evidence type="ECO:0000313" key="2">
    <source>
        <dbReference type="Proteomes" id="UP000011531"/>
    </source>
</evidence>
<protein>
    <submittedName>
        <fullName evidence="1">Uncharacterized protein</fullName>
    </submittedName>
</protein>
<dbReference type="OrthoDB" id="191500at2157"/>
<reference evidence="1 2" key="1">
    <citation type="journal article" date="2014" name="PLoS Genet.">
        <title>Phylogenetically driven sequencing of extremely halophilic archaea reveals strategies for static and dynamic osmo-response.</title>
        <authorList>
            <person name="Becker E.A."/>
            <person name="Seitzer P.M."/>
            <person name="Tritt A."/>
            <person name="Larsen D."/>
            <person name="Krusor M."/>
            <person name="Yao A.I."/>
            <person name="Wu D."/>
            <person name="Madern D."/>
            <person name="Eisen J.A."/>
            <person name="Darling A.E."/>
            <person name="Facciotti M.T."/>
        </authorList>
    </citation>
    <scope>NUCLEOTIDE SEQUENCE [LARGE SCALE GENOMIC DNA]</scope>
    <source>
        <strain evidence="1 2">DSM 18795</strain>
    </source>
</reference>
<comment type="caution">
    <text evidence="1">The sequence shown here is derived from an EMBL/GenBank/DDBJ whole genome shotgun (WGS) entry which is preliminary data.</text>
</comment>